<evidence type="ECO:0000313" key="3">
    <source>
        <dbReference type="Proteomes" id="UP000623687"/>
    </source>
</evidence>
<dbReference type="Proteomes" id="UP000623687">
    <property type="component" value="Unassembled WGS sequence"/>
</dbReference>
<dbReference type="Gene3D" id="3.40.50.300">
    <property type="entry name" value="P-loop containing nucleotide triphosphate hydrolases"/>
    <property type="match status" value="1"/>
</dbReference>
<feature type="domain" description="NadR/Ttd14 AAA" evidence="1">
    <location>
        <begin position="6"/>
        <end position="170"/>
    </location>
</feature>
<dbReference type="OrthoDB" id="6118920at2759"/>
<dbReference type="GeneID" id="59369927"/>
<evidence type="ECO:0000259" key="1">
    <source>
        <dbReference type="Pfam" id="PF13521"/>
    </source>
</evidence>
<dbReference type="AlphaFoldDB" id="A0A8H7A0F3"/>
<dbReference type="SUPFAM" id="SSF52540">
    <property type="entry name" value="P-loop containing nucleoside triphosphate hydrolases"/>
    <property type="match status" value="1"/>
</dbReference>
<dbReference type="InterPro" id="IPR027417">
    <property type="entry name" value="P-loop_NTPase"/>
</dbReference>
<proteinExistence type="predicted"/>
<dbReference type="RefSeq" id="XP_036635594.1">
    <property type="nucleotide sequence ID" value="XM_036769749.1"/>
</dbReference>
<dbReference type="EMBL" id="JACETU010000001">
    <property type="protein sequence ID" value="KAF7439750.1"/>
    <property type="molecule type" value="Genomic_DNA"/>
</dbReference>
<organism evidence="2 3">
    <name type="scientific">Pleurotus ostreatus</name>
    <name type="common">Oyster mushroom</name>
    <name type="synonym">White-rot fungus</name>
    <dbReference type="NCBI Taxonomy" id="5322"/>
    <lineage>
        <taxon>Eukaryota</taxon>
        <taxon>Fungi</taxon>
        <taxon>Dikarya</taxon>
        <taxon>Basidiomycota</taxon>
        <taxon>Agaricomycotina</taxon>
        <taxon>Agaricomycetes</taxon>
        <taxon>Agaricomycetidae</taxon>
        <taxon>Agaricales</taxon>
        <taxon>Pleurotineae</taxon>
        <taxon>Pleurotaceae</taxon>
        <taxon>Pleurotus</taxon>
    </lineage>
</organism>
<gene>
    <name evidence="2" type="ORF">PC9H_000086</name>
</gene>
<sequence length="189" mass="21321">MPTTSIYIVGPSSTGKTTLCRALAEKLGLNSDAIVGEVAREVMRRTGFTRNDVGRLEMQRAIMEAHLLEEEKKSGARIQLCDRSAIDPIVYALLTAIDEHDAKEKYERLTDSEAFQRALMRYRNAIFVLLAPVQEWLVDDGVRNTENQLEYFGLFKKTLAELDISFHEIGKEMMGLGDRVDRVLGIAQL</sequence>
<evidence type="ECO:0000313" key="2">
    <source>
        <dbReference type="EMBL" id="KAF7439750.1"/>
    </source>
</evidence>
<dbReference type="VEuPathDB" id="FungiDB:PC9H_000086"/>
<keyword evidence="3" id="KW-1185">Reference proteome</keyword>
<dbReference type="InterPro" id="IPR038727">
    <property type="entry name" value="NadR/Ttd14_AAA_dom"/>
</dbReference>
<name>A0A8H7A0F3_PLEOS</name>
<protein>
    <recommendedName>
        <fullName evidence="1">NadR/Ttd14 AAA domain-containing protein</fullName>
    </recommendedName>
</protein>
<reference evidence="2" key="1">
    <citation type="submission" date="2019-07" db="EMBL/GenBank/DDBJ databases">
        <authorList>
            <person name="Palmer J.M."/>
        </authorList>
    </citation>
    <scope>NUCLEOTIDE SEQUENCE</scope>
    <source>
        <strain evidence="2">PC9</strain>
    </source>
</reference>
<comment type="caution">
    <text evidence="2">The sequence shown here is derived from an EMBL/GenBank/DDBJ whole genome shotgun (WGS) entry which is preliminary data.</text>
</comment>
<accession>A0A8H7A0F3</accession>
<dbReference type="Pfam" id="PF13521">
    <property type="entry name" value="AAA_28"/>
    <property type="match status" value="1"/>
</dbReference>